<evidence type="ECO:0000259" key="2">
    <source>
        <dbReference type="Pfam" id="PF00534"/>
    </source>
</evidence>
<dbReference type="Gene3D" id="3.40.50.2000">
    <property type="entry name" value="Glycogen Phosphorylase B"/>
    <property type="match status" value="2"/>
</dbReference>
<evidence type="ECO:0000256" key="1">
    <source>
        <dbReference type="ARBA" id="ARBA00022679"/>
    </source>
</evidence>
<dbReference type="KEGG" id="mgik:GO620_013495"/>
<dbReference type="SUPFAM" id="SSF53756">
    <property type="entry name" value="UDP-Glycosyltransferase/glycogen phosphorylase"/>
    <property type="match status" value="1"/>
</dbReference>
<keyword evidence="1 4" id="KW-0808">Transferase</keyword>
<dbReference type="InterPro" id="IPR028098">
    <property type="entry name" value="Glyco_trans_4-like_N"/>
</dbReference>
<evidence type="ECO:0000313" key="4">
    <source>
        <dbReference type="EMBL" id="QQL49182.1"/>
    </source>
</evidence>
<protein>
    <submittedName>
        <fullName evidence="4">Glycosyltransferase family 4 protein</fullName>
    </submittedName>
</protein>
<dbReference type="Pfam" id="PF00534">
    <property type="entry name" value="Glycos_transf_1"/>
    <property type="match status" value="1"/>
</dbReference>
<dbReference type="PANTHER" id="PTHR46401">
    <property type="entry name" value="GLYCOSYLTRANSFERASE WBBK-RELATED"/>
    <property type="match status" value="1"/>
</dbReference>
<dbReference type="EMBL" id="CP066775">
    <property type="protein sequence ID" value="QQL49182.1"/>
    <property type="molecule type" value="Genomic_DNA"/>
</dbReference>
<evidence type="ECO:0000259" key="3">
    <source>
        <dbReference type="Pfam" id="PF13439"/>
    </source>
</evidence>
<reference evidence="4 5" key="1">
    <citation type="submission" date="2020-12" db="EMBL/GenBank/DDBJ databases">
        <title>HMF7856_wgs.fasta genome submission.</title>
        <authorList>
            <person name="Kang H."/>
            <person name="Kim H."/>
            <person name="Joh K."/>
        </authorList>
    </citation>
    <scope>NUCLEOTIDE SEQUENCE [LARGE SCALE GENOMIC DNA]</scope>
    <source>
        <strain evidence="4 5">HMF7856</strain>
    </source>
</reference>
<name>A0A6I4IP58_9SPHI</name>
<accession>A0A6I4IP58</accession>
<dbReference type="CDD" id="cd03809">
    <property type="entry name" value="GT4_MtfB-like"/>
    <property type="match status" value="1"/>
</dbReference>
<organism evidence="4 5">
    <name type="scientific">Mucilaginibacter ginkgonis</name>
    <dbReference type="NCBI Taxonomy" id="2682091"/>
    <lineage>
        <taxon>Bacteria</taxon>
        <taxon>Pseudomonadati</taxon>
        <taxon>Bacteroidota</taxon>
        <taxon>Sphingobacteriia</taxon>
        <taxon>Sphingobacteriales</taxon>
        <taxon>Sphingobacteriaceae</taxon>
        <taxon>Mucilaginibacter</taxon>
    </lineage>
</organism>
<dbReference type="Pfam" id="PF13439">
    <property type="entry name" value="Glyco_transf_4"/>
    <property type="match status" value="1"/>
</dbReference>
<proteinExistence type="predicted"/>
<dbReference type="Proteomes" id="UP000429232">
    <property type="component" value="Chromosome"/>
</dbReference>
<dbReference type="RefSeq" id="WP_157526860.1">
    <property type="nucleotide sequence ID" value="NZ_CP066775.1"/>
</dbReference>
<gene>
    <name evidence="4" type="ORF">GO620_013495</name>
</gene>
<evidence type="ECO:0000313" key="5">
    <source>
        <dbReference type="Proteomes" id="UP000429232"/>
    </source>
</evidence>
<dbReference type="InterPro" id="IPR001296">
    <property type="entry name" value="Glyco_trans_1"/>
</dbReference>
<dbReference type="GO" id="GO:0016757">
    <property type="term" value="F:glycosyltransferase activity"/>
    <property type="evidence" value="ECO:0007669"/>
    <property type="project" value="InterPro"/>
</dbReference>
<feature type="domain" description="Glycosyltransferase subfamily 4-like N-terminal" evidence="3">
    <location>
        <begin position="74"/>
        <end position="161"/>
    </location>
</feature>
<dbReference type="PANTHER" id="PTHR46401:SF2">
    <property type="entry name" value="GLYCOSYLTRANSFERASE WBBK-RELATED"/>
    <property type="match status" value="1"/>
</dbReference>
<dbReference type="AlphaFoldDB" id="A0A6I4IP58"/>
<sequence length="351" mass="40203">MGSKILVTFDSMKNINTGYYYFGLGLGNALIDANNDEFDLTFYLHNRTNTRFNGDVKILRLSKLHPFYFPYRNRFQLVHITDQECRLRPEWVNAKKIMTIHDVNRIHLEGHDSPQTRQYLERLRKFISGVDKLVTISQFVADDIVKLYPEAASKISVIYNGAQKPQLVKNYKPAVIPNGDFLFTIGILLPQKGFHYLPNLLENNNLNLVIAGIETPHKEVILAEAKKYGCENRVFITGPVADVDKAWYYANCKAFIFPSSAEGFGLPVIEAMHFGKPVFLAKKTSLPEIGGRAAYYFDSFEPQHMRDVLADGLKDFEENNRTNEVLRQTAKFTWENAAKAYLQLYKQTLDA</sequence>
<keyword evidence="5" id="KW-1185">Reference proteome</keyword>
<feature type="domain" description="Glycosyl transferase family 1" evidence="2">
    <location>
        <begin position="179"/>
        <end position="330"/>
    </location>
</feature>